<comment type="caution">
    <text evidence="2">The sequence shown here is derived from an EMBL/GenBank/DDBJ whole genome shotgun (WGS) entry which is preliminary data.</text>
</comment>
<sequence length="116" mass="12266">MAQLGNCSNSQQNTVNDTVCNNIVLEDTAGVPISIWDNNTNMIINGTILVQNNRIIGIGTTTALTVNDTTVCGFVVRPGESRSITMNDINSIGIVGVGAGVNSSNVKISFSINYKF</sequence>
<dbReference type="InterPro" id="IPR025055">
    <property type="entry name" value="Ena_core"/>
</dbReference>
<evidence type="ECO:0000259" key="1">
    <source>
        <dbReference type="Pfam" id="PF13157"/>
    </source>
</evidence>
<dbReference type="AlphaFoldDB" id="A0A9W5NYY7"/>
<dbReference type="Proteomes" id="UP000006967">
    <property type="component" value="Unassembled WGS sequence"/>
</dbReference>
<feature type="domain" description="Endospore appendages core" evidence="1">
    <location>
        <begin position="5"/>
        <end position="116"/>
    </location>
</feature>
<accession>A0A9W5NYY7</accession>
<organism evidence="2 3">
    <name type="scientific">Bacillus cereus VD154</name>
    <dbReference type="NCBI Taxonomy" id="1053238"/>
    <lineage>
        <taxon>Bacteria</taxon>
        <taxon>Bacillati</taxon>
        <taxon>Bacillota</taxon>
        <taxon>Bacilli</taxon>
        <taxon>Bacillales</taxon>
        <taxon>Bacillaceae</taxon>
        <taxon>Bacillus</taxon>
        <taxon>Bacillus cereus group</taxon>
    </lineage>
</organism>
<name>A0A9W5NYY7_BACCE</name>
<evidence type="ECO:0000313" key="2">
    <source>
        <dbReference type="EMBL" id="EJR59132.1"/>
    </source>
</evidence>
<dbReference type="RefSeq" id="WP_000057858.1">
    <property type="nucleotide sequence ID" value="NZ_JH791894.1"/>
</dbReference>
<protein>
    <recommendedName>
        <fullName evidence="1">Endospore appendages core domain-containing protein</fullName>
    </recommendedName>
</protein>
<proteinExistence type="predicted"/>
<evidence type="ECO:0000313" key="3">
    <source>
        <dbReference type="Proteomes" id="UP000006967"/>
    </source>
</evidence>
<dbReference type="EMBL" id="AHFG01000113">
    <property type="protein sequence ID" value="EJR59132.1"/>
    <property type="molecule type" value="Genomic_DNA"/>
</dbReference>
<gene>
    <name evidence="2" type="ORF">IK5_06332</name>
</gene>
<dbReference type="Pfam" id="PF13157">
    <property type="entry name" value="Enas"/>
    <property type="match status" value="1"/>
</dbReference>
<reference evidence="2 3" key="1">
    <citation type="submission" date="2012-04" db="EMBL/GenBank/DDBJ databases">
        <title>The Genome Sequence of Bacillus cereus VD154.</title>
        <authorList>
            <consortium name="The Broad Institute Genome Sequencing Platform"/>
            <consortium name="The Broad Institute Genome Sequencing Center for Infectious Disease"/>
            <person name="Feldgarden M."/>
            <person name="Van der Auwera G.A."/>
            <person name="Mahillon J."/>
            <person name="Duprez V."/>
            <person name="Timmery S."/>
            <person name="Mattelet C."/>
            <person name="Dierick K."/>
            <person name="Sun M."/>
            <person name="Yu Z."/>
            <person name="Zhu L."/>
            <person name="Hu X."/>
            <person name="Shank E.B."/>
            <person name="Swiecicka I."/>
            <person name="Hansen B.M."/>
            <person name="Andrup L."/>
            <person name="Young S.K."/>
            <person name="Zeng Q."/>
            <person name="Gargeya S."/>
            <person name="Fitzgerald M."/>
            <person name="Haas B."/>
            <person name="Abouelleil A."/>
            <person name="Alvarado L."/>
            <person name="Arachchi H.M."/>
            <person name="Berlin A."/>
            <person name="Chapman S.B."/>
            <person name="Goldberg J."/>
            <person name="Griggs A."/>
            <person name="Gujja S."/>
            <person name="Hansen M."/>
            <person name="Howarth C."/>
            <person name="Imamovic A."/>
            <person name="Larimer J."/>
            <person name="McCowen C."/>
            <person name="Montmayeur A."/>
            <person name="Murphy C."/>
            <person name="Neiman D."/>
            <person name="Pearson M."/>
            <person name="Priest M."/>
            <person name="Roberts A."/>
            <person name="Saif S."/>
            <person name="Shea T."/>
            <person name="Sisk P."/>
            <person name="Sykes S."/>
            <person name="Wortman J."/>
            <person name="Nusbaum C."/>
            <person name="Birren B."/>
        </authorList>
    </citation>
    <scope>NUCLEOTIDE SEQUENCE [LARGE SCALE GENOMIC DNA]</scope>
    <source>
        <strain evidence="2 3">VD154</strain>
    </source>
</reference>